<dbReference type="EMBL" id="SSOP01000005">
    <property type="protein sequence ID" value="KAB5595835.1"/>
    <property type="molecule type" value="Genomic_DNA"/>
</dbReference>
<dbReference type="GO" id="GO:0019901">
    <property type="term" value="F:protein kinase binding"/>
    <property type="evidence" value="ECO:0007669"/>
    <property type="project" value="InterPro"/>
</dbReference>
<evidence type="ECO:0000256" key="4">
    <source>
        <dbReference type="ARBA" id="ARBA00023186"/>
    </source>
</evidence>
<evidence type="ECO:0000259" key="8">
    <source>
        <dbReference type="SMART" id="SM01070"/>
    </source>
</evidence>
<dbReference type="SMART" id="SM01069">
    <property type="entry name" value="CDC37_C"/>
    <property type="match status" value="1"/>
</dbReference>
<dbReference type="GO" id="GO:0051082">
    <property type="term" value="F:unfolded protein binding"/>
    <property type="evidence" value="ECO:0007669"/>
    <property type="project" value="TreeGrafter"/>
</dbReference>
<dbReference type="SUPFAM" id="SSF101391">
    <property type="entry name" value="Hsp90 co-chaperone CDC37"/>
    <property type="match status" value="1"/>
</dbReference>
<dbReference type="GO" id="GO:0031072">
    <property type="term" value="F:heat shock protein binding"/>
    <property type="evidence" value="ECO:0007669"/>
    <property type="project" value="TreeGrafter"/>
</dbReference>
<sequence>MPLNYSKWDQLELSDDSDIEGHPNVDKRSLIRWKQRDIHEKREQRKMRIHELESKLELSKVLNPRIEKIIADVQAGGKERFSSITEQLKVNPSPDKPPGNAPNQPTYDMMIHELMLQVWNAVKESGGSADDPNLTEKLVARLRDALEKQHQDDVRNKKELEAEIKEQSKHITSDDLKDGFDSSRVSHKASPDPTVMTKPLVPKKEKVETIEVLNPKGKGKEVETKPPTQSADDEDDEDMEPLPELTPIQTKFASLALGDFEGAWSFIQDNHDIFTPGATDAFLLAGFRAEVKGESKYAKQCVNRSLMLQYCEKLGRDGVSLFFKRMLSDNPVGADGKRLAPHAMPRAIFEKDVNDTYTMIRTRAEKAREEDAQAGARETIQLVCENPDTDVQFNVPDGPPPETITLEGEGVEHLDPVQVREALMQRWEIFESFSPEMQSALKSQSLTKVNAVLEKMEVPQAEQMVQLLDASGILSFVSTDIRDETGKGSAEGPAPDPE</sequence>
<dbReference type="PANTHER" id="PTHR12800:SF4">
    <property type="entry name" value="HSP90 CO-CHAPERONE CDC37"/>
    <property type="match status" value="1"/>
</dbReference>
<dbReference type="InterPro" id="IPR004918">
    <property type="entry name" value="Cdc37"/>
</dbReference>
<dbReference type="InterPro" id="IPR013874">
    <property type="entry name" value="Cdc37_Hsp90-bd"/>
</dbReference>
<feature type="region of interest" description="Disordered" evidence="6">
    <location>
        <begin position="479"/>
        <end position="498"/>
    </location>
</feature>
<dbReference type="GO" id="GO:0050821">
    <property type="term" value="P:protein stabilization"/>
    <property type="evidence" value="ECO:0007669"/>
    <property type="project" value="TreeGrafter"/>
</dbReference>
<keyword evidence="11" id="KW-1185">Reference proteome</keyword>
<dbReference type="GO" id="GO:0005737">
    <property type="term" value="C:cytoplasm"/>
    <property type="evidence" value="ECO:0007669"/>
    <property type="project" value="UniProtKB-SubCell"/>
</dbReference>
<dbReference type="GO" id="GO:0051087">
    <property type="term" value="F:protein-folding chaperone binding"/>
    <property type="evidence" value="ECO:0007669"/>
    <property type="project" value="TreeGrafter"/>
</dbReference>
<dbReference type="Proteomes" id="UP000383932">
    <property type="component" value="Unassembled WGS sequence"/>
</dbReference>
<comment type="subcellular location">
    <subcellularLocation>
        <location evidence="1">Cytoplasm</location>
    </subcellularLocation>
</comment>
<gene>
    <name evidence="10" type="ORF">CTheo_599</name>
</gene>
<dbReference type="SMART" id="SM01070">
    <property type="entry name" value="CDC37_M"/>
    <property type="match status" value="1"/>
</dbReference>
<evidence type="ECO:0000313" key="11">
    <source>
        <dbReference type="Proteomes" id="UP000383932"/>
    </source>
</evidence>
<evidence type="ECO:0000313" key="10">
    <source>
        <dbReference type="EMBL" id="KAB5595835.1"/>
    </source>
</evidence>
<name>A0A5N5QVP1_9AGAM</name>
<dbReference type="SMART" id="SM01071">
    <property type="entry name" value="CDC37_N"/>
    <property type="match status" value="1"/>
</dbReference>
<accession>A0A5N5QVP1</accession>
<dbReference type="Pfam" id="PF03234">
    <property type="entry name" value="CDC37_N"/>
    <property type="match status" value="1"/>
</dbReference>
<protein>
    <recommendedName>
        <fullName evidence="5">Hsp90 chaperone protein kinase-targeting subunit</fullName>
    </recommendedName>
</protein>
<evidence type="ECO:0000256" key="5">
    <source>
        <dbReference type="ARBA" id="ARBA00031396"/>
    </source>
</evidence>
<comment type="similarity">
    <text evidence="2">Belongs to the CDC37 family.</text>
</comment>
<organism evidence="10 11">
    <name type="scientific">Ceratobasidium theobromae</name>
    <dbReference type="NCBI Taxonomy" id="1582974"/>
    <lineage>
        <taxon>Eukaryota</taxon>
        <taxon>Fungi</taxon>
        <taxon>Dikarya</taxon>
        <taxon>Basidiomycota</taxon>
        <taxon>Agaricomycotina</taxon>
        <taxon>Agaricomycetes</taxon>
        <taxon>Cantharellales</taxon>
        <taxon>Ceratobasidiaceae</taxon>
        <taxon>Ceratobasidium</taxon>
    </lineage>
</organism>
<dbReference type="InterPro" id="IPR013855">
    <property type="entry name" value="Cdc37_N_dom"/>
</dbReference>
<feature type="region of interest" description="Disordered" evidence="6">
    <location>
        <begin position="211"/>
        <end position="242"/>
    </location>
</feature>
<feature type="region of interest" description="Disordered" evidence="6">
    <location>
        <begin position="166"/>
        <end position="198"/>
    </location>
</feature>
<dbReference type="Gene3D" id="1.20.58.610">
    <property type="entry name" value="Cdc37, Hsp90 binding domain"/>
    <property type="match status" value="1"/>
</dbReference>
<feature type="domain" description="Cdc37 N-terminal" evidence="9">
    <location>
        <begin position="2"/>
        <end position="183"/>
    </location>
</feature>
<dbReference type="Pfam" id="PF08565">
    <property type="entry name" value="CDC37_M"/>
    <property type="match status" value="1"/>
</dbReference>
<dbReference type="InterPro" id="IPR013873">
    <property type="entry name" value="Cdc37_C"/>
</dbReference>
<dbReference type="OrthoDB" id="440202at2759"/>
<feature type="compositionally biased region" description="Basic and acidic residues" evidence="6">
    <location>
        <begin position="166"/>
        <end position="181"/>
    </location>
</feature>
<dbReference type="PANTHER" id="PTHR12800">
    <property type="entry name" value="CDC37-RELATED"/>
    <property type="match status" value="1"/>
</dbReference>
<feature type="domain" description="Cdc37 Hsp90 binding" evidence="8">
    <location>
        <begin position="190"/>
        <end position="378"/>
    </location>
</feature>
<keyword evidence="4" id="KW-0143">Chaperone</keyword>
<evidence type="ECO:0000256" key="1">
    <source>
        <dbReference type="ARBA" id="ARBA00004496"/>
    </source>
</evidence>
<proteinExistence type="inferred from homology"/>
<keyword evidence="3" id="KW-0963">Cytoplasm</keyword>
<feature type="domain" description="Cdc37 C-terminal" evidence="7">
    <location>
        <begin position="393"/>
        <end position="498"/>
    </location>
</feature>
<comment type="caution">
    <text evidence="10">The sequence shown here is derived from an EMBL/GenBank/DDBJ whole genome shotgun (WGS) entry which is preliminary data.</text>
</comment>
<evidence type="ECO:0000256" key="2">
    <source>
        <dbReference type="ARBA" id="ARBA00006222"/>
    </source>
</evidence>
<evidence type="ECO:0000259" key="7">
    <source>
        <dbReference type="SMART" id="SM01069"/>
    </source>
</evidence>
<evidence type="ECO:0000256" key="6">
    <source>
        <dbReference type="SAM" id="MobiDB-lite"/>
    </source>
</evidence>
<evidence type="ECO:0000259" key="9">
    <source>
        <dbReference type="SMART" id="SM01071"/>
    </source>
</evidence>
<dbReference type="InterPro" id="IPR038189">
    <property type="entry name" value="Cdc37_Hsp90-bd_sf"/>
</dbReference>
<dbReference type="GO" id="GO:0006457">
    <property type="term" value="P:protein folding"/>
    <property type="evidence" value="ECO:0007669"/>
    <property type="project" value="TreeGrafter"/>
</dbReference>
<reference evidence="10 11" key="1">
    <citation type="journal article" date="2019" name="Fungal Biol. Biotechnol.">
        <title>Draft genome sequence of fastidious pathogen Ceratobasidium theobromae, which causes vascular-streak dieback in Theobroma cacao.</title>
        <authorList>
            <person name="Ali S.S."/>
            <person name="Asman A."/>
            <person name="Shao J."/>
            <person name="Firmansyah A.P."/>
            <person name="Susilo A.W."/>
            <person name="Rosmana A."/>
            <person name="McMahon P."/>
            <person name="Junaid M."/>
            <person name="Guest D."/>
            <person name="Kheng T.Y."/>
            <person name="Meinhardt L.W."/>
            <person name="Bailey B.A."/>
        </authorList>
    </citation>
    <scope>NUCLEOTIDE SEQUENCE [LARGE SCALE GENOMIC DNA]</scope>
    <source>
        <strain evidence="10 11">CT2</strain>
    </source>
</reference>
<feature type="compositionally biased region" description="Acidic residues" evidence="6">
    <location>
        <begin position="231"/>
        <end position="241"/>
    </location>
</feature>
<dbReference type="Pfam" id="PF08564">
    <property type="entry name" value="CDC37_C"/>
    <property type="match status" value="1"/>
</dbReference>
<evidence type="ECO:0000256" key="3">
    <source>
        <dbReference type="ARBA" id="ARBA00022490"/>
    </source>
</evidence>
<feature type="region of interest" description="Disordered" evidence="6">
    <location>
        <begin position="1"/>
        <end position="24"/>
    </location>
</feature>
<dbReference type="AlphaFoldDB" id="A0A5N5QVP1"/>